<dbReference type="RefSeq" id="WP_012544679.1">
    <property type="nucleotide sequence ID" value="NC_011295.1"/>
</dbReference>
<dbReference type="SUPFAM" id="SSF100950">
    <property type="entry name" value="NagB/RpiA/CoA transferase-like"/>
    <property type="match status" value="1"/>
</dbReference>
<evidence type="ECO:0000313" key="3">
    <source>
        <dbReference type="EMBL" id="ACI18029.1"/>
    </source>
</evidence>
<dbReference type="HAMAP" id="MF_01678">
    <property type="entry name" value="Salvage_MtnA"/>
    <property type="match status" value="1"/>
</dbReference>
<feature type="binding site" evidence="2">
    <location>
        <begin position="244"/>
        <end position="245"/>
    </location>
    <ligand>
        <name>substrate</name>
    </ligand>
</feature>
<dbReference type="Gene3D" id="3.40.50.10470">
    <property type="entry name" value="Translation initiation factor eif-2b, domain 2"/>
    <property type="match status" value="1"/>
</dbReference>
<keyword evidence="3" id="KW-0648">Protein biosynthesis</keyword>
<dbReference type="GO" id="GO:0003743">
    <property type="term" value="F:translation initiation factor activity"/>
    <property type="evidence" value="ECO:0007669"/>
    <property type="project" value="UniProtKB-KW"/>
</dbReference>
<gene>
    <name evidence="3" type="primary">gcn</name>
    <name evidence="2" type="synonym">mtnA</name>
    <name evidence="3" type="ordered locus">COPRO5265_1108</name>
</gene>
<dbReference type="NCBIfam" id="NF004326">
    <property type="entry name" value="PRK05720.1"/>
    <property type="match status" value="1"/>
</dbReference>
<dbReference type="KEGG" id="cpo:COPRO5265_1108"/>
<keyword evidence="4" id="KW-1185">Reference proteome</keyword>
<dbReference type="EC" id="5.3.1.23" evidence="2"/>
<protein>
    <recommendedName>
        <fullName evidence="2">Methylthioribose-1-phosphate isomerase</fullName>
        <shortName evidence="2">M1Pi</shortName>
        <shortName evidence="2">MTR-1-P isomerase</shortName>
        <ecNumber evidence="2">5.3.1.23</ecNumber>
    </recommendedName>
    <alternativeName>
        <fullName evidence="2">S-methyl-5-thioribose-1-phosphate isomerase</fullName>
    </alternativeName>
</protein>
<dbReference type="OrthoDB" id="9803436at2"/>
<comment type="function">
    <text evidence="2">Catalyzes the interconversion of methylthioribose-1-phosphate (MTR-1-P) into methylthioribulose-1-phosphate (MTRu-1-P).</text>
</comment>
<dbReference type="EMBL" id="CP001145">
    <property type="protein sequence ID" value="ACI18029.1"/>
    <property type="molecule type" value="Genomic_DNA"/>
</dbReference>
<dbReference type="InterPro" id="IPR037171">
    <property type="entry name" value="NagB/RpiA_transferase-like"/>
</dbReference>
<dbReference type="InterPro" id="IPR011559">
    <property type="entry name" value="Initiation_fac_2B_a/b/d"/>
</dbReference>
<name>B5Y9H1_COPPD</name>
<dbReference type="NCBIfam" id="TIGR00524">
    <property type="entry name" value="eIF-2B_rel"/>
    <property type="match status" value="1"/>
</dbReference>
<sequence>MIQPLQYDRETGTLFLLDQTLLPDEERYVQVKTLDELIEAIKALRVRGAPLLGLAGAYGLLFAVLESEKSALFWEELQRRVDLLVNARPTAVNLKKEVESILEDIPMTAEPYEVAAIVYEKVLSLESRLRNDDLSLAMHGADLLKGKRRILTICNTGTLATGGIGTALGIIKVKHSKGDLDVAYLCETRPVLQGARLSAWELLKENVPHYIITDNAATYLMSLGKVDAVVVGADRVVRNGDTANKVGTLMLAIAAKHYGIDFYVAAPTSSFDMTIANGNGIVVEERDPEEVLQIHGVRIAPKGSRALNYAFDVTPASLIDGYITEQGILKAPFAEVNYIGR</sequence>
<dbReference type="InterPro" id="IPR005251">
    <property type="entry name" value="IF-M1Pi"/>
</dbReference>
<feature type="binding site" evidence="2">
    <location>
        <position position="193"/>
    </location>
    <ligand>
        <name>substrate</name>
    </ligand>
</feature>
<organism evidence="3 4">
    <name type="scientific">Coprothermobacter proteolyticus (strain ATCC 35245 / DSM 5265 / OCM 4 / BT)</name>
    <dbReference type="NCBI Taxonomy" id="309798"/>
    <lineage>
        <taxon>Bacteria</taxon>
        <taxon>Pseudomonadati</taxon>
        <taxon>Coprothermobacterota</taxon>
        <taxon>Coprothermobacteria</taxon>
        <taxon>Coprothermobacterales</taxon>
        <taxon>Coprothermobacteraceae</taxon>
        <taxon>Coprothermobacter</taxon>
    </lineage>
</organism>
<keyword evidence="3" id="KW-0396">Initiation factor</keyword>
<reference evidence="4" key="1">
    <citation type="submission" date="2008-08" db="EMBL/GenBank/DDBJ databases">
        <title>The complete genome sequence of Coprothermobacter proteolyticus strain ATCC 5245 / DSM 5265 / BT.</title>
        <authorList>
            <person name="Dodson R.J."/>
            <person name="Durkin A.S."/>
            <person name="Wu M."/>
            <person name="Eisen J."/>
            <person name="Sutton G."/>
        </authorList>
    </citation>
    <scope>NUCLEOTIDE SEQUENCE [LARGE SCALE GENOMIC DNA]</scope>
    <source>
        <strain evidence="4">ATCC 35245 / DSM 5265 / OCM 4 / BT</strain>
    </source>
</reference>
<dbReference type="HOGENOM" id="CLU_016218_1_2_9"/>
<dbReference type="NCBIfam" id="TIGR00512">
    <property type="entry name" value="salvage_mtnA"/>
    <property type="match status" value="1"/>
</dbReference>
<evidence type="ECO:0000256" key="2">
    <source>
        <dbReference type="HAMAP-Rule" id="MF_01678"/>
    </source>
</evidence>
<dbReference type="eggNOG" id="COG0182">
    <property type="taxonomic scope" value="Bacteria"/>
</dbReference>
<dbReference type="InterPro" id="IPR000649">
    <property type="entry name" value="IF-2B-related"/>
</dbReference>
<reference evidence="3 4" key="2">
    <citation type="journal article" date="2014" name="Genome Announc.">
        <title>Complete Genome Sequence of Coprothermobacter proteolyticus DSM 5265.</title>
        <authorList>
            <person name="Alexiev A."/>
            <person name="Coil D.A."/>
            <person name="Badger J.H."/>
            <person name="Enticknap J."/>
            <person name="Ward N."/>
            <person name="Robb F.T."/>
            <person name="Eisen J.A."/>
        </authorList>
    </citation>
    <scope>NUCLEOTIDE SEQUENCE [LARGE SCALE GENOMIC DNA]</scope>
    <source>
        <strain evidence="4">ATCC 35245 / DSM 5265 / OCM 4 / BT</strain>
    </source>
</reference>
<dbReference type="STRING" id="309798.COPRO5265_1108"/>
<dbReference type="AlphaFoldDB" id="B5Y9H1"/>
<accession>B5Y9H1</accession>
<dbReference type="Pfam" id="PF01008">
    <property type="entry name" value="IF-2B"/>
    <property type="match status" value="1"/>
</dbReference>
<comment type="catalytic activity">
    <reaction evidence="2">
        <text>5-(methylsulfanyl)-alpha-D-ribose 1-phosphate = 5-(methylsulfanyl)-D-ribulose 1-phosphate</text>
        <dbReference type="Rhea" id="RHEA:19989"/>
        <dbReference type="ChEBI" id="CHEBI:58533"/>
        <dbReference type="ChEBI" id="CHEBI:58548"/>
        <dbReference type="EC" id="5.3.1.23"/>
    </reaction>
</comment>
<feature type="site" description="Transition state stabilizer" evidence="2">
    <location>
        <position position="154"/>
    </location>
</feature>
<keyword evidence="1 2" id="KW-0413">Isomerase</keyword>
<dbReference type="InterPro" id="IPR042529">
    <property type="entry name" value="IF_2B-like_C"/>
</dbReference>
<dbReference type="PANTHER" id="PTHR43475:SF1">
    <property type="entry name" value="METHYLTHIORIBOSE-1-PHOSPHATE ISOMERASE"/>
    <property type="match status" value="1"/>
</dbReference>
<feature type="binding site" evidence="2">
    <location>
        <begin position="47"/>
        <end position="49"/>
    </location>
    <ligand>
        <name>substrate</name>
    </ligand>
</feature>
<dbReference type="Proteomes" id="UP000001732">
    <property type="component" value="Chromosome"/>
</dbReference>
<keyword evidence="2" id="KW-0486">Methionine biosynthesis</keyword>
<dbReference type="UniPathway" id="UPA00904">
    <property type="reaction ID" value="UER00874"/>
</dbReference>
<dbReference type="FunFam" id="3.40.50.10470:FF:000006">
    <property type="entry name" value="Methylthioribose-1-phosphate isomerase"/>
    <property type="match status" value="1"/>
</dbReference>
<evidence type="ECO:0000313" key="4">
    <source>
        <dbReference type="Proteomes" id="UP000001732"/>
    </source>
</evidence>
<dbReference type="Gene3D" id="1.20.120.420">
    <property type="entry name" value="translation initiation factor eif-2b, domain 1"/>
    <property type="match status" value="1"/>
</dbReference>
<dbReference type="PANTHER" id="PTHR43475">
    <property type="entry name" value="METHYLTHIORIBOSE-1-PHOSPHATE ISOMERASE"/>
    <property type="match status" value="1"/>
</dbReference>
<feature type="active site" description="Proton donor" evidence="2">
    <location>
        <position position="234"/>
    </location>
</feature>
<feature type="binding site" evidence="2">
    <location>
        <position position="88"/>
    </location>
    <ligand>
        <name>substrate</name>
    </ligand>
</feature>
<dbReference type="GO" id="GO:0019509">
    <property type="term" value="P:L-methionine salvage from methylthioadenosine"/>
    <property type="evidence" value="ECO:0007669"/>
    <property type="project" value="UniProtKB-UniRule"/>
</dbReference>
<dbReference type="FunFam" id="1.20.120.420:FF:000003">
    <property type="entry name" value="Methylthioribose-1-phosphate isomerase"/>
    <property type="match status" value="1"/>
</dbReference>
<dbReference type="GO" id="GO:0046523">
    <property type="term" value="F:S-methyl-5-thioribose-1-phosphate isomerase activity"/>
    <property type="evidence" value="ECO:0007669"/>
    <property type="project" value="UniProtKB-UniRule"/>
</dbReference>
<proteinExistence type="inferred from homology"/>
<comment type="similarity">
    <text evidence="2">Belongs to the EIF-2B alpha/beta/delta subunits family. MtnA subfamily.</text>
</comment>
<keyword evidence="2" id="KW-0028">Amino-acid biosynthesis</keyword>
<comment type="pathway">
    <text evidence="2">Amino-acid biosynthesis; L-methionine biosynthesis via salvage pathway; L-methionine from S-methyl-5-thio-alpha-D-ribose 1-phosphate: step 1/6.</text>
</comment>
<evidence type="ECO:0000256" key="1">
    <source>
        <dbReference type="ARBA" id="ARBA00023235"/>
    </source>
</evidence>
<dbReference type="InterPro" id="IPR027363">
    <property type="entry name" value="M1Pi_N"/>
</dbReference>